<feature type="domain" description="Siroheme synthase central" evidence="7">
    <location>
        <begin position="121"/>
        <end position="146"/>
    </location>
</feature>
<proteinExistence type="predicted"/>
<organism evidence="8 9">
    <name type="scientific">Desulfarculus baarsii (strain ATCC 33931 / DSM 2075 / LMG 7858 / VKM B-1802 / 2st14)</name>
    <dbReference type="NCBI Taxonomy" id="644282"/>
    <lineage>
        <taxon>Bacteria</taxon>
        <taxon>Pseudomonadati</taxon>
        <taxon>Thermodesulfobacteriota</taxon>
        <taxon>Desulfarculia</taxon>
        <taxon>Desulfarculales</taxon>
        <taxon>Desulfarculaceae</taxon>
        <taxon>Desulfarculus</taxon>
    </lineage>
</organism>
<dbReference type="AlphaFoldDB" id="E1QDR9"/>
<dbReference type="SUPFAM" id="SSF75615">
    <property type="entry name" value="Siroheme synthase middle domains-like"/>
    <property type="match status" value="1"/>
</dbReference>
<dbReference type="Gene3D" id="1.10.8.610">
    <property type="entry name" value="SirC, precorrin-2 dehydrogenase, C-terminal helical domain-like"/>
    <property type="match status" value="1"/>
</dbReference>
<dbReference type="KEGG" id="dbr:Deba_0329"/>
<dbReference type="STRING" id="644282.Deba_0329"/>
<dbReference type="EMBL" id="CP002085">
    <property type="protein sequence ID" value="ADK83705.1"/>
    <property type="molecule type" value="Genomic_DNA"/>
</dbReference>
<dbReference type="InterPro" id="IPR036291">
    <property type="entry name" value="NAD(P)-bd_dom_sf"/>
</dbReference>
<dbReference type="Gene3D" id="3.40.50.720">
    <property type="entry name" value="NAD(P)-binding Rossmann-like Domain"/>
    <property type="match status" value="1"/>
</dbReference>
<dbReference type="InterPro" id="IPR028281">
    <property type="entry name" value="Sirohaem_synthase_central"/>
</dbReference>
<dbReference type="InterPro" id="IPR042518">
    <property type="entry name" value="SirC_C"/>
</dbReference>
<keyword evidence="9" id="KW-1185">Reference proteome</keyword>
<evidence type="ECO:0000256" key="3">
    <source>
        <dbReference type="ARBA" id="ARBA00023002"/>
    </source>
</evidence>
<dbReference type="eggNOG" id="COG1648">
    <property type="taxonomic scope" value="Bacteria"/>
</dbReference>
<dbReference type="InterPro" id="IPR006367">
    <property type="entry name" value="Sirohaem_synthase_N"/>
</dbReference>
<dbReference type="InterPro" id="IPR028161">
    <property type="entry name" value="Met8-like"/>
</dbReference>
<dbReference type="Pfam" id="PF13241">
    <property type="entry name" value="NAD_binding_7"/>
    <property type="match status" value="1"/>
</dbReference>
<keyword evidence="3" id="KW-0560">Oxidoreductase</keyword>
<reference evidence="8 9" key="1">
    <citation type="journal article" date="2010" name="Stand. Genomic Sci.">
        <title>Complete genome sequence of Desulfarculus baarsii type strain (2st14).</title>
        <authorList>
            <person name="Sun H."/>
            <person name="Spring S."/>
            <person name="Lapidus A."/>
            <person name="Davenport K."/>
            <person name="Del Rio T.G."/>
            <person name="Tice H."/>
            <person name="Nolan M."/>
            <person name="Copeland A."/>
            <person name="Cheng J.F."/>
            <person name="Lucas S."/>
            <person name="Tapia R."/>
            <person name="Goodwin L."/>
            <person name="Pitluck S."/>
            <person name="Ivanova N."/>
            <person name="Pagani I."/>
            <person name="Mavromatis K."/>
            <person name="Ovchinnikova G."/>
            <person name="Pati A."/>
            <person name="Chen A."/>
            <person name="Palaniappan K."/>
            <person name="Hauser L."/>
            <person name="Chang Y.J."/>
            <person name="Jeffries C.D."/>
            <person name="Detter J.C."/>
            <person name="Han C."/>
            <person name="Rohde M."/>
            <person name="Brambilla E."/>
            <person name="Goker M."/>
            <person name="Woyke T."/>
            <person name="Bristow J."/>
            <person name="Eisen J.A."/>
            <person name="Markowitz V."/>
            <person name="Hugenholtz P."/>
            <person name="Kyrpides N.C."/>
            <person name="Klenk H.P."/>
            <person name="Land M."/>
        </authorList>
    </citation>
    <scope>NUCLEOTIDE SEQUENCE [LARGE SCALE GENOMIC DNA]</scope>
    <source>
        <strain evidence="9">ATCC 33931 / DSM 2075 / LMG 7858 / VKM B-1802 / 2st14</strain>
    </source>
</reference>
<dbReference type="EC" id="1.3.1.76" evidence="2"/>
<evidence type="ECO:0000313" key="8">
    <source>
        <dbReference type="EMBL" id="ADK83705.1"/>
    </source>
</evidence>
<sequence length="232" mass="24157">MVLSYYPVLLDVRGREVLVIGGGPVAARKVGGLLAAGAVVRLVAPELCAAAVELALGPGVGYHARGFEASDLDGVVLVFCASGDSAVNARAAELARSRGIFVNVVDAPEAGDMIVPAHFRRGELLVAVATGGASPALSRRLRQRLEVEFGPEWGPLLRLLAAARRAVLAGGGDGADHRRVFYELVDSRLAEFLRAGDWAGVDGLLREALGLGLADLGLGPDDLQPRPEDGRP</sequence>
<dbReference type="GO" id="GO:0043115">
    <property type="term" value="F:precorrin-2 dehydrogenase activity"/>
    <property type="evidence" value="ECO:0007669"/>
    <property type="project" value="UniProtKB-EC"/>
</dbReference>
<keyword evidence="5" id="KW-0627">Porphyrin biosynthesis</keyword>
<keyword evidence="4" id="KW-0520">NAD</keyword>
<evidence type="ECO:0000256" key="1">
    <source>
        <dbReference type="ARBA" id="ARBA00005010"/>
    </source>
</evidence>
<dbReference type="UniPathway" id="UPA00262">
    <property type="reaction ID" value="UER00222"/>
</dbReference>
<dbReference type="PANTHER" id="PTHR35330">
    <property type="entry name" value="SIROHEME BIOSYNTHESIS PROTEIN MET8"/>
    <property type="match status" value="1"/>
</dbReference>
<dbReference type="PANTHER" id="PTHR35330:SF1">
    <property type="entry name" value="SIROHEME BIOSYNTHESIS PROTEIN MET8"/>
    <property type="match status" value="1"/>
</dbReference>
<dbReference type="GO" id="GO:0004325">
    <property type="term" value="F:ferrochelatase activity"/>
    <property type="evidence" value="ECO:0007669"/>
    <property type="project" value="InterPro"/>
</dbReference>
<dbReference type="NCBIfam" id="TIGR01470">
    <property type="entry name" value="cysG_Nterm"/>
    <property type="match status" value="1"/>
</dbReference>
<dbReference type="HOGENOM" id="CLU_011276_8_1_7"/>
<dbReference type="GO" id="GO:0019354">
    <property type="term" value="P:siroheme biosynthetic process"/>
    <property type="evidence" value="ECO:0007669"/>
    <property type="project" value="UniProtKB-UniPathway"/>
</dbReference>
<dbReference type="SUPFAM" id="SSF51735">
    <property type="entry name" value="NAD(P)-binding Rossmann-fold domains"/>
    <property type="match status" value="1"/>
</dbReference>
<evidence type="ECO:0000313" key="9">
    <source>
        <dbReference type="Proteomes" id="UP000009047"/>
    </source>
</evidence>
<accession>E1QDR9</accession>
<dbReference type="Proteomes" id="UP000009047">
    <property type="component" value="Chromosome"/>
</dbReference>
<dbReference type="Pfam" id="PF14824">
    <property type="entry name" value="Sirohm_synth_M"/>
    <property type="match status" value="1"/>
</dbReference>
<evidence type="ECO:0000256" key="6">
    <source>
        <dbReference type="ARBA" id="ARBA00047561"/>
    </source>
</evidence>
<name>E1QDR9_DESB2</name>
<protein>
    <recommendedName>
        <fullName evidence="2">precorrin-2 dehydrogenase</fullName>
        <ecNumber evidence="2">1.3.1.76</ecNumber>
    </recommendedName>
</protein>
<evidence type="ECO:0000256" key="5">
    <source>
        <dbReference type="ARBA" id="ARBA00023244"/>
    </source>
</evidence>
<evidence type="ECO:0000256" key="4">
    <source>
        <dbReference type="ARBA" id="ARBA00023027"/>
    </source>
</evidence>
<comment type="catalytic activity">
    <reaction evidence="6">
        <text>precorrin-2 + NAD(+) = sirohydrochlorin + NADH + 2 H(+)</text>
        <dbReference type="Rhea" id="RHEA:15613"/>
        <dbReference type="ChEBI" id="CHEBI:15378"/>
        <dbReference type="ChEBI" id="CHEBI:57540"/>
        <dbReference type="ChEBI" id="CHEBI:57945"/>
        <dbReference type="ChEBI" id="CHEBI:58351"/>
        <dbReference type="ChEBI" id="CHEBI:58827"/>
        <dbReference type="EC" id="1.3.1.76"/>
    </reaction>
</comment>
<comment type="pathway">
    <text evidence="1">Porphyrin-containing compound metabolism; siroheme biosynthesis; sirohydrochlorin from precorrin-2: step 1/1.</text>
</comment>
<evidence type="ECO:0000256" key="2">
    <source>
        <dbReference type="ARBA" id="ARBA00012400"/>
    </source>
</evidence>
<gene>
    <name evidence="8" type="ordered locus">Deba_0329</name>
</gene>
<evidence type="ECO:0000259" key="7">
    <source>
        <dbReference type="Pfam" id="PF14824"/>
    </source>
</evidence>